<evidence type="ECO:0000313" key="1">
    <source>
        <dbReference type="EMBL" id="KAF4102801.1"/>
    </source>
</evidence>
<protein>
    <submittedName>
        <fullName evidence="1">Uncharacterized protein</fullName>
    </submittedName>
</protein>
<dbReference type="InterPro" id="IPR006801">
    <property type="entry name" value="ApoA-II"/>
</dbReference>
<dbReference type="PANTHER" id="PTHR11027">
    <property type="entry name" value="APOLIPOPROTEIN A-II"/>
    <property type="match status" value="1"/>
</dbReference>
<reference evidence="1 2" key="1">
    <citation type="submission" date="2020-04" db="EMBL/GenBank/DDBJ databases">
        <title>Chromosome-level genome assembly of a cyprinid fish Onychostoma macrolepis by integration of Nanopore Sequencing, Bionano and Hi-C technology.</title>
        <authorList>
            <person name="Wang D."/>
        </authorList>
    </citation>
    <scope>NUCLEOTIDE SEQUENCE [LARGE SCALE GENOMIC DNA]</scope>
    <source>
        <strain evidence="1">SWU-2019</strain>
        <tissue evidence="1">Muscle</tissue>
    </source>
</reference>
<dbReference type="GO" id="GO:0042157">
    <property type="term" value="P:lipoprotein metabolic process"/>
    <property type="evidence" value="ECO:0007669"/>
    <property type="project" value="InterPro"/>
</dbReference>
<gene>
    <name evidence="1" type="ORF">G5714_015684</name>
</gene>
<dbReference type="Proteomes" id="UP000579812">
    <property type="component" value="Unassembled WGS sequence"/>
</dbReference>
<comment type="caution">
    <text evidence="1">The sequence shown here is derived from an EMBL/GenBank/DDBJ whole genome shotgun (WGS) entry which is preliminary data.</text>
</comment>
<keyword evidence="2" id="KW-1185">Reference proteome</keyword>
<dbReference type="Gene3D" id="6.10.250.100">
    <property type="match status" value="2"/>
</dbReference>
<dbReference type="SUPFAM" id="SSF58113">
    <property type="entry name" value="Apolipoprotein A-I"/>
    <property type="match status" value="2"/>
</dbReference>
<proteinExistence type="predicted"/>
<dbReference type="Pfam" id="PF04711">
    <property type="entry name" value="ApoA-II"/>
    <property type="match status" value="2"/>
</dbReference>
<sequence>MSTGHPLNLSQDYINPRLFGEHTISSRTPGSKANLAQPATMKFSLVAVLVVALAIGSESASLVKRDAPAELDKIAKYFQDLVDNLKNVEGPELANKANAYFEQSKAQLQPMVEKLQEQLKPLSSNIEDHIKPLAASVQAQVAPLAGMVQTHVEDVLKFVADQTKAIMPPQELTITTSGLRTPGYKANLTQPATMKFSLIAILLVALAIGSESASLVKRDAPAELEKIAKYFQDLVDNLKNVEGPELANKANAYFEQSRAQFQPMVEKLQEQLKPLSGNIEDHIKPLAASVQAQVAPLAGMIQTHVEDVLKFVADKSKAILPPQ</sequence>
<dbReference type="GO" id="GO:0008289">
    <property type="term" value="F:lipid binding"/>
    <property type="evidence" value="ECO:0007669"/>
    <property type="project" value="InterPro"/>
</dbReference>
<dbReference type="GO" id="GO:0120020">
    <property type="term" value="F:cholesterol transfer activity"/>
    <property type="evidence" value="ECO:0007669"/>
    <property type="project" value="TreeGrafter"/>
</dbReference>
<dbReference type="GO" id="GO:0034366">
    <property type="term" value="C:spherical high-density lipoprotein particle"/>
    <property type="evidence" value="ECO:0007669"/>
    <property type="project" value="TreeGrafter"/>
</dbReference>
<dbReference type="EMBL" id="JAAMOB010000016">
    <property type="protein sequence ID" value="KAF4102801.1"/>
    <property type="molecule type" value="Genomic_DNA"/>
</dbReference>
<name>A0A7J6C6W2_9TELE</name>
<dbReference type="GO" id="GO:0042632">
    <property type="term" value="P:cholesterol homeostasis"/>
    <property type="evidence" value="ECO:0007669"/>
    <property type="project" value="TreeGrafter"/>
</dbReference>
<dbReference type="AlphaFoldDB" id="A0A7J6C6W2"/>
<dbReference type="PANTHER" id="PTHR11027:SF0">
    <property type="entry name" value="APOLIPOPROTEIN A-II"/>
    <property type="match status" value="1"/>
</dbReference>
<dbReference type="GO" id="GO:0030301">
    <property type="term" value="P:cholesterol transport"/>
    <property type="evidence" value="ECO:0007669"/>
    <property type="project" value="TreeGrafter"/>
</dbReference>
<evidence type="ECO:0000313" key="2">
    <source>
        <dbReference type="Proteomes" id="UP000579812"/>
    </source>
</evidence>
<dbReference type="GO" id="GO:0008035">
    <property type="term" value="F:high-density lipoprotein particle binding"/>
    <property type="evidence" value="ECO:0007669"/>
    <property type="project" value="TreeGrafter"/>
</dbReference>
<organism evidence="1 2">
    <name type="scientific">Onychostoma macrolepis</name>
    <dbReference type="NCBI Taxonomy" id="369639"/>
    <lineage>
        <taxon>Eukaryota</taxon>
        <taxon>Metazoa</taxon>
        <taxon>Chordata</taxon>
        <taxon>Craniata</taxon>
        <taxon>Vertebrata</taxon>
        <taxon>Euteleostomi</taxon>
        <taxon>Actinopterygii</taxon>
        <taxon>Neopterygii</taxon>
        <taxon>Teleostei</taxon>
        <taxon>Ostariophysi</taxon>
        <taxon>Cypriniformes</taxon>
        <taxon>Cyprinidae</taxon>
        <taxon>Acrossocheilinae</taxon>
        <taxon>Onychostoma</taxon>
    </lineage>
</organism>
<accession>A0A7J6C6W2</accession>